<keyword evidence="9 10" id="KW-0275">Fatty acid biosynthesis</keyword>
<feature type="transmembrane region" description="Helical" evidence="10">
    <location>
        <begin position="223"/>
        <end position="244"/>
    </location>
</feature>
<evidence type="ECO:0000256" key="5">
    <source>
        <dbReference type="ARBA" id="ARBA00022832"/>
    </source>
</evidence>
<dbReference type="eggNOG" id="KOG3072">
    <property type="taxonomic scope" value="Eukaryota"/>
</dbReference>
<comment type="similarity">
    <text evidence="10">Belongs to the ELO family.</text>
</comment>
<feature type="transmembrane region" description="Helical" evidence="10">
    <location>
        <begin position="22"/>
        <end position="39"/>
    </location>
</feature>
<evidence type="ECO:0000256" key="4">
    <source>
        <dbReference type="ARBA" id="ARBA00022692"/>
    </source>
</evidence>
<sequence length="257" mass="29382">MEMLKPTAFSCSDSITWLHNNWYIPLASSLLYLVFMYFGQQWMKNRKPFNLKLPLTLWNSLLAAFSIIGASVCVPAIVYSTKEKGFIYTTCTSDSFKQPDSPVCFWVLLFVLSKIFELGNTFFVIFRKRPLILLHWYHHLSMVGLSWFTFSKAATGICHWSSSINFSMHSIMYSYYAATSAGIRFPVVIPAFITVLQILQMFIGSTVNFTAFLYRSSCPVDEIAAWAGVIALLSYAALFGRYFIKRYILGIKKDKKA</sequence>
<keyword evidence="4 10" id="KW-0812">Transmembrane</keyword>
<comment type="catalytic activity">
    <reaction evidence="10">
        <text>a very-long-chain acyl-CoA + malonyl-CoA + H(+) = a very-long-chain 3-oxoacyl-CoA + CO2 + CoA</text>
        <dbReference type="Rhea" id="RHEA:32727"/>
        <dbReference type="ChEBI" id="CHEBI:15378"/>
        <dbReference type="ChEBI" id="CHEBI:16526"/>
        <dbReference type="ChEBI" id="CHEBI:57287"/>
        <dbReference type="ChEBI" id="CHEBI:57384"/>
        <dbReference type="ChEBI" id="CHEBI:90725"/>
        <dbReference type="ChEBI" id="CHEBI:90736"/>
        <dbReference type="EC" id="2.3.1.199"/>
    </reaction>
</comment>
<feature type="transmembrane region" description="Helical" evidence="10">
    <location>
        <begin position="181"/>
        <end position="203"/>
    </location>
</feature>
<feature type="transmembrane region" description="Helical" evidence="10">
    <location>
        <begin position="105"/>
        <end position="126"/>
    </location>
</feature>
<dbReference type="GO" id="GO:0019367">
    <property type="term" value="P:fatty acid elongation, saturated fatty acid"/>
    <property type="evidence" value="ECO:0007669"/>
    <property type="project" value="TreeGrafter"/>
</dbReference>
<dbReference type="EnsemblMetazoa" id="Aqu2.1.42734_001">
    <property type="protein sequence ID" value="Aqu2.1.42734_001"/>
    <property type="gene ID" value="Aqu2.1.42734"/>
</dbReference>
<evidence type="ECO:0000313" key="11">
    <source>
        <dbReference type="EnsemblMetazoa" id="Aqu2.1.42734_001"/>
    </source>
</evidence>
<evidence type="ECO:0000256" key="9">
    <source>
        <dbReference type="ARBA" id="ARBA00023160"/>
    </source>
</evidence>
<evidence type="ECO:0000256" key="1">
    <source>
        <dbReference type="ARBA" id="ARBA00004141"/>
    </source>
</evidence>
<evidence type="ECO:0000256" key="2">
    <source>
        <dbReference type="ARBA" id="ARBA00022516"/>
    </source>
</evidence>
<dbReference type="AlphaFoldDB" id="A0A1X7VS77"/>
<evidence type="ECO:0000256" key="7">
    <source>
        <dbReference type="ARBA" id="ARBA00023098"/>
    </source>
</evidence>
<reference evidence="11" key="1">
    <citation type="submission" date="2017-05" db="UniProtKB">
        <authorList>
            <consortium name="EnsemblMetazoa"/>
        </authorList>
    </citation>
    <scope>IDENTIFICATION</scope>
</reference>
<dbReference type="GO" id="GO:0034626">
    <property type="term" value="P:fatty acid elongation, polyunsaturated fatty acid"/>
    <property type="evidence" value="ECO:0007669"/>
    <property type="project" value="TreeGrafter"/>
</dbReference>
<evidence type="ECO:0000256" key="6">
    <source>
        <dbReference type="ARBA" id="ARBA00022989"/>
    </source>
</evidence>
<dbReference type="GO" id="GO:0034625">
    <property type="term" value="P:fatty acid elongation, monounsaturated fatty acid"/>
    <property type="evidence" value="ECO:0007669"/>
    <property type="project" value="TreeGrafter"/>
</dbReference>
<keyword evidence="5 10" id="KW-0276">Fatty acid metabolism</keyword>
<dbReference type="OrthoDB" id="10259681at2759"/>
<dbReference type="EC" id="2.3.1.199" evidence="10"/>
<dbReference type="PANTHER" id="PTHR11157:SF17">
    <property type="entry name" value="ELONGATION OF VERY LONG CHAIN FATTY ACIDS PROTEIN 6"/>
    <property type="match status" value="1"/>
</dbReference>
<keyword evidence="6 10" id="KW-1133">Transmembrane helix</keyword>
<protein>
    <recommendedName>
        <fullName evidence="10">Elongation of very long chain fatty acids protein</fullName>
        <ecNumber evidence="10">2.3.1.199</ecNumber>
    </recommendedName>
    <alternativeName>
        <fullName evidence="10">Very-long-chain 3-oxoacyl-CoA synthase</fullName>
    </alternativeName>
</protein>
<accession>A0A1X7VS77</accession>
<keyword evidence="3 10" id="KW-0808">Transferase</keyword>
<dbReference type="PANTHER" id="PTHR11157">
    <property type="entry name" value="FATTY ACID ACYL TRANSFERASE-RELATED"/>
    <property type="match status" value="1"/>
</dbReference>
<name>A0A1X7VS77_AMPQE</name>
<organism evidence="11">
    <name type="scientific">Amphimedon queenslandica</name>
    <name type="common">Sponge</name>
    <dbReference type="NCBI Taxonomy" id="400682"/>
    <lineage>
        <taxon>Eukaryota</taxon>
        <taxon>Metazoa</taxon>
        <taxon>Porifera</taxon>
        <taxon>Demospongiae</taxon>
        <taxon>Heteroscleromorpha</taxon>
        <taxon>Haplosclerida</taxon>
        <taxon>Niphatidae</taxon>
        <taxon>Amphimedon</taxon>
    </lineage>
</organism>
<dbReference type="GO" id="GO:0042761">
    <property type="term" value="P:very long-chain fatty acid biosynthetic process"/>
    <property type="evidence" value="ECO:0007669"/>
    <property type="project" value="TreeGrafter"/>
</dbReference>
<dbReference type="InterPro" id="IPR002076">
    <property type="entry name" value="ELO_fam"/>
</dbReference>
<dbReference type="GO" id="GO:0005789">
    <property type="term" value="C:endoplasmic reticulum membrane"/>
    <property type="evidence" value="ECO:0007669"/>
    <property type="project" value="TreeGrafter"/>
</dbReference>
<dbReference type="GO" id="GO:0009922">
    <property type="term" value="F:fatty acid elongase activity"/>
    <property type="evidence" value="ECO:0007669"/>
    <property type="project" value="UniProtKB-EC"/>
</dbReference>
<dbReference type="InParanoid" id="A0A1X7VS77"/>
<evidence type="ECO:0000256" key="3">
    <source>
        <dbReference type="ARBA" id="ARBA00022679"/>
    </source>
</evidence>
<dbReference type="Pfam" id="PF01151">
    <property type="entry name" value="ELO"/>
    <property type="match status" value="1"/>
</dbReference>
<evidence type="ECO:0000256" key="8">
    <source>
        <dbReference type="ARBA" id="ARBA00023136"/>
    </source>
</evidence>
<dbReference type="OMA" id="WIYICYL"/>
<dbReference type="GO" id="GO:0030148">
    <property type="term" value="P:sphingolipid biosynthetic process"/>
    <property type="evidence" value="ECO:0007669"/>
    <property type="project" value="TreeGrafter"/>
</dbReference>
<feature type="transmembrane region" description="Helical" evidence="10">
    <location>
        <begin position="60"/>
        <end position="79"/>
    </location>
</feature>
<keyword evidence="8 10" id="KW-0472">Membrane</keyword>
<keyword evidence="2 10" id="KW-0444">Lipid biosynthesis</keyword>
<keyword evidence="7 10" id="KW-0443">Lipid metabolism</keyword>
<proteinExistence type="inferred from homology"/>
<comment type="subcellular location">
    <subcellularLocation>
        <location evidence="1">Membrane</location>
        <topology evidence="1">Multi-pass membrane protein</topology>
    </subcellularLocation>
</comment>
<evidence type="ECO:0000256" key="10">
    <source>
        <dbReference type="RuleBase" id="RU361115"/>
    </source>
</evidence>